<protein>
    <submittedName>
        <fullName evidence="2">Uncharacterized protein</fullName>
    </submittedName>
</protein>
<keyword evidence="1" id="KW-1133">Transmembrane helix</keyword>
<name>W7F2Y8_BIPV3</name>
<organism evidence="2 3">
    <name type="scientific">Bipolaris victoriae (strain FI3)</name>
    <name type="common">Victoria blight of oats agent</name>
    <name type="synonym">Cochliobolus victoriae</name>
    <dbReference type="NCBI Taxonomy" id="930091"/>
    <lineage>
        <taxon>Eukaryota</taxon>
        <taxon>Fungi</taxon>
        <taxon>Dikarya</taxon>
        <taxon>Ascomycota</taxon>
        <taxon>Pezizomycotina</taxon>
        <taxon>Dothideomycetes</taxon>
        <taxon>Pleosporomycetidae</taxon>
        <taxon>Pleosporales</taxon>
        <taxon>Pleosporineae</taxon>
        <taxon>Pleosporaceae</taxon>
        <taxon>Bipolaris</taxon>
    </lineage>
</organism>
<dbReference type="Proteomes" id="UP000054337">
    <property type="component" value="Unassembled WGS sequence"/>
</dbReference>
<keyword evidence="1" id="KW-0472">Membrane</keyword>
<evidence type="ECO:0000313" key="2">
    <source>
        <dbReference type="EMBL" id="EUN30547.1"/>
    </source>
</evidence>
<evidence type="ECO:0000256" key="1">
    <source>
        <dbReference type="SAM" id="Phobius"/>
    </source>
</evidence>
<gene>
    <name evidence="2" type="ORF">COCVIDRAFT_89921</name>
</gene>
<sequence>MITSSEPWFPYSFSSLFLVLWLYFADQFFPVPVILRAHHRSYSSHLFRSFFNVFVARLASRHSAIPFVPRPMFQRLCSPIPGSGFGNPNLACLLADTDHPSIHYY</sequence>
<keyword evidence="3" id="KW-1185">Reference proteome</keyword>
<reference evidence="2 3" key="1">
    <citation type="journal article" date="2013" name="PLoS Genet.">
        <title>Comparative genome structure, secondary metabolite, and effector coding capacity across Cochliobolus pathogens.</title>
        <authorList>
            <person name="Condon B.J."/>
            <person name="Leng Y."/>
            <person name="Wu D."/>
            <person name="Bushley K.E."/>
            <person name="Ohm R.A."/>
            <person name="Otillar R."/>
            <person name="Martin J."/>
            <person name="Schackwitz W."/>
            <person name="Grimwood J."/>
            <person name="MohdZainudin N."/>
            <person name="Xue C."/>
            <person name="Wang R."/>
            <person name="Manning V.A."/>
            <person name="Dhillon B."/>
            <person name="Tu Z.J."/>
            <person name="Steffenson B.J."/>
            <person name="Salamov A."/>
            <person name="Sun H."/>
            <person name="Lowry S."/>
            <person name="LaButti K."/>
            <person name="Han J."/>
            <person name="Copeland A."/>
            <person name="Lindquist E."/>
            <person name="Barry K."/>
            <person name="Schmutz J."/>
            <person name="Baker S.E."/>
            <person name="Ciuffetti L.M."/>
            <person name="Grigoriev I.V."/>
            <person name="Zhong S."/>
            <person name="Turgeon B.G."/>
        </authorList>
    </citation>
    <scope>NUCLEOTIDE SEQUENCE [LARGE SCALE GENOMIC DNA]</scope>
    <source>
        <strain evidence="2 3">FI3</strain>
    </source>
</reference>
<proteinExistence type="predicted"/>
<dbReference type="RefSeq" id="XP_014560179.1">
    <property type="nucleotide sequence ID" value="XM_014704693.1"/>
</dbReference>
<evidence type="ECO:0000313" key="3">
    <source>
        <dbReference type="Proteomes" id="UP000054337"/>
    </source>
</evidence>
<feature type="transmembrane region" description="Helical" evidence="1">
    <location>
        <begin position="12"/>
        <end position="35"/>
    </location>
</feature>
<accession>W7F2Y8</accession>
<dbReference type="HOGENOM" id="CLU_2236116_0_0_1"/>
<dbReference type="EMBL" id="KI968704">
    <property type="protein sequence ID" value="EUN30547.1"/>
    <property type="molecule type" value="Genomic_DNA"/>
</dbReference>
<dbReference type="AlphaFoldDB" id="W7F2Y8"/>
<dbReference type="GeneID" id="26259107"/>
<keyword evidence="1" id="KW-0812">Transmembrane</keyword>